<organism evidence="1">
    <name type="scientific">uncultured Caudovirales phage</name>
    <dbReference type="NCBI Taxonomy" id="2100421"/>
    <lineage>
        <taxon>Viruses</taxon>
        <taxon>Duplodnaviria</taxon>
        <taxon>Heunggongvirae</taxon>
        <taxon>Uroviricota</taxon>
        <taxon>Caudoviricetes</taxon>
        <taxon>Peduoviridae</taxon>
        <taxon>Maltschvirus</taxon>
        <taxon>Maltschvirus maltsch</taxon>
    </lineage>
</organism>
<evidence type="ECO:0000313" key="1">
    <source>
        <dbReference type="EMBL" id="CAB4134468.1"/>
    </source>
</evidence>
<proteinExistence type="predicted"/>
<name>A0A6J5LIM7_9CAUD</name>
<reference evidence="1" key="1">
    <citation type="submission" date="2020-04" db="EMBL/GenBank/DDBJ databases">
        <authorList>
            <person name="Chiriac C."/>
            <person name="Salcher M."/>
            <person name="Ghai R."/>
            <person name="Kavagutti S V."/>
        </authorList>
    </citation>
    <scope>NUCLEOTIDE SEQUENCE</scope>
</reference>
<gene>
    <name evidence="1" type="ORF">UFOVP273_87</name>
</gene>
<dbReference type="EMBL" id="LR796284">
    <property type="protein sequence ID" value="CAB4134468.1"/>
    <property type="molecule type" value="Genomic_DNA"/>
</dbReference>
<sequence>MNSNDYIKRLEDLVVGMYREFHDGPICTKENIQTLKIVFHNVRERGKHIPALCKAKPINGVLEFTSYDRKA</sequence>
<protein>
    <submittedName>
        <fullName evidence="1">Uncharacterized protein</fullName>
    </submittedName>
</protein>
<accession>A0A6J5LIM7</accession>